<dbReference type="GO" id="GO:0071972">
    <property type="term" value="F:peptidoglycan L,D-transpeptidase activity"/>
    <property type="evidence" value="ECO:0007669"/>
    <property type="project" value="TreeGrafter"/>
</dbReference>
<name>A0A511D840_9PSEU</name>
<sequence length="85" mass="9379">MPITHGQPGWRTPPGTFRVTFKNKHHRSSLFDNAPMPYSVFFNGGIAFHEGSLAEQSHGCIHLSRSAAQVFFGSLEPGDVVQVVR</sequence>
<protein>
    <recommendedName>
        <fullName evidence="7">L,D-TPase catalytic domain-containing protein</fullName>
    </recommendedName>
</protein>
<dbReference type="GO" id="GO:0005576">
    <property type="term" value="C:extracellular region"/>
    <property type="evidence" value="ECO:0007669"/>
    <property type="project" value="TreeGrafter"/>
</dbReference>
<comment type="caution">
    <text evidence="8">The sequence shown here is derived from an EMBL/GenBank/DDBJ whole genome shotgun (WGS) entry which is preliminary data.</text>
</comment>
<dbReference type="UniPathway" id="UPA00219"/>
<dbReference type="PROSITE" id="PS52029">
    <property type="entry name" value="LD_TPASE"/>
    <property type="match status" value="1"/>
</dbReference>
<evidence type="ECO:0000256" key="6">
    <source>
        <dbReference type="PROSITE-ProRule" id="PRU01373"/>
    </source>
</evidence>
<dbReference type="AlphaFoldDB" id="A0A511D840"/>
<dbReference type="CDD" id="cd16913">
    <property type="entry name" value="YkuD_like"/>
    <property type="match status" value="1"/>
</dbReference>
<keyword evidence="2" id="KW-0808">Transferase</keyword>
<dbReference type="SUPFAM" id="SSF141523">
    <property type="entry name" value="L,D-transpeptidase catalytic domain-like"/>
    <property type="match status" value="1"/>
</dbReference>
<evidence type="ECO:0000313" key="9">
    <source>
        <dbReference type="Proteomes" id="UP000321328"/>
    </source>
</evidence>
<dbReference type="GO" id="GO:0008360">
    <property type="term" value="P:regulation of cell shape"/>
    <property type="evidence" value="ECO:0007669"/>
    <property type="project" value="UniProtKB-UniRule"/>
</dbReference>
<dbReference type="GO" id="GO:0016740">
    <property type="term" value="F:transferase activity"/>
    <property type="evidence" value="ECO:0007669"/>
    <property type="project" value="UniProtKB-KW"/>
</dbReference>
<organism evidence="8 9">
    <name type="scientific">Pseudonocardia asaccharolytica DSM 44247 = NBRC 16224</name>
    <dbReference type="NCBI Taxonomy" id="1123024"/>
    <lineage>
        <taxon>Bacteria</taxon>
        <taxon>Bacillati</taxon>
        <taxon>Actinomycetota</taxon>
        <taxon>Actinomycetes</taxon>
        <taxon>Pseudonocardiales</taxon>
        <taxon>Pseudonocardiaceae</taxon>
        <taxon>Pseudonocardia</taxon>
    </lineage>
</organism>
<dbReference type="GO" id="GO:0018104">
    <property type="term" value="P:peptidoglycan-protein cross-linking"/>
    <property type="evidence" value="ECO:0007669"/>
    <property type="project" value="TreeGrafter"/>
</dbReference>
<feature type="active site" description="Nucleophile" evidence="6">
    <location>
        <position position="60"/>
    </location>
</feature>
<dbReference type="InterPro" id="IPR038063">
    <property type="entry name" value="Transpep_catalytic_dom"/>
</dbReference>
<dbReference type="Gene3D" id="2.40.440.10">
    <property type="entry name" value="L,D-transpeptidase catalytic domain-like"/>
    <property type="match status" value="1"/>
</dbReference>
<dbReference type="STRING" id="1123024.GCA_000423625_00850"/>
<keyword evidence="3 6" id="KW-0133">Cell shape</keyword>
<evidence type="ECO:0000259" key="7">
    <source>
        <dbReference type="PROSITE" id="PS52029"/>
    </source>
</evidence>
<keyword evidence="9" id="KW-1185">Reference proteome</keyword>
<dbReference type="Pfam" id="PF03734">
    <property type="entry name" value="YkuD"/>
    <property type="match status" value="1"/>
</dbReference>
<evidence type="ECO:0000256" key="4">
    <source>
        <dbReference type="ARBA" id="ARBA00022984"/>
    </source>
</evidence>
<feature type="domain" description="L,D-TPase catalytic" evidence="7">
    <location>
        <begin position="1"/>
        <end position="84"/>
    </location>
</feature>
<dbReference type="InterPro" id="IPR005490">
    <property type="entry name" value="LD_TPept_cat_dom"/>
</dbReference>
<keyword evidence="4 6" id="KW-0573">Peptidoglycan synthesis</keyword>
<evidence type="ECO:0000256" key="3">
    <source>
        <dbReference type="ARBA" id="ARBA00022960"/>
    </source>
</evidence>
<comment type="pathway">
    <text evidence="1 6">Cell wall biogenesis; peptidoglycan biosynthesis.</text>
</comment>
<keyword evidence="5 6" id="KW-0961">Cell wall biogenesis/degradation</keyword>
<evidence type="ECO:0000256" key="1">
    <source>
        <dbReference type="ARBA" id="ARBA00004752"/>
    </source>
</evidence>
<accession>A0A511D840</accession>
<gene>
    <name evidence="8" type="ORF">PA7_48080</name>
</gene>
<feature type="active site" description="Proton donor/acceptor" evidence="6">
    <location>
        <position position="49"/>
    </location>
</feature>
<proteinExistence type="predicted"/>
<evidence type="ECO:0000313" key="8">
    <source>
        <dbReference type="EMBL" id="GEL20971.1"/>
    </source>
</evidence>
<dbReference type="InterPro" id="IPR050979">
    <property type="entry name" value="LD-transpeptidase"/>
</dbReference>
<dbReference type="PANTHER" id="PTHR30582">
    <property type="entry name" value="L,D-TRANSPEPTIDASE"/>
    <property type="match status" value="1"/>
</dbReference>
<dbReference type="Proteomes" id="UP000321328">
    <property type="component" value="Unassembled WGS sequence"/>
</dbReference>
<dbReference type="GO" id="GO:0071555">
    <property type="term" value="P:cell wall organization"/>
    <property type="evidence" value="ECO:0007669"/>
    <property type="project" value="UniProtKB-UniRule"/>
</dbReference>
<reference evidence="8 9" key="1">
    <citation type="submission" date="2019-07" db="EMBL/GenBank/DDBJ databases">
        <title>Whole genome shotgun sequence of Pseudonocardia asaccharolytica NBRC 16224.</title>
        <authorList>
            <person name="Hosoyama A."/>
            <person name="Uohara A."/>
            <person name="Ohji S."/>
            <person name="Ichikawa N."/>
        </authorList>
    </citation>
    <scope>NUCLEOTIDE SEQUENCE [LARGE SCALE GENOMIC DNA]</scope>
    <source>
        <strain evidence="8 9">NBRC 16224</strain>
    </source>
</reference>
<evidence type="ECO:0000256" key="5">
    <source>
        <dbReference type="ARBA" id="ARBA00023316"/>
    </source>
</evidence>
<dbReference type="PANTHER" id="PTHR30582:SF33">
    <property type="entry name" value="EXPORTED PROTEIN"/>
    <property type="match status" value="1"/>
</dbReference>
<dbReference type="EMBL" id="BJVI01000123">
    <property type="protein sequence ID" value="GEL20971.1"/>
    <property type="molecule type" value="Genomic_DNA"/>
</dbReference>
<evidence type="ECO:0000256" key="2">
    <source>
        <dbReference type="ARBA" id="ARBA00022679"/>
    </source>
</evidence>